<feature type="compositionally biased region" description="Polar residues" evidence="1">
    <location>
        <begin position="153"/>
        <end position="162"/>
    </location>
</feature>
<dbReference type="InterPro" id="IPR006016">
    <property type="entry name" value="UspA"/>
</dbReference>
<feature type="region of interest" description="Disordered" evidence="1">
    <location>
        <begin position="54"/>
        <end position="173"/>
    </location>
</feature>
<evidence type="ECO:0000259" key="2">
    <source>
        <dbReference type="Pfam" id="PF00582"/>
    </source>
</evidence>
<feature type="domain" description="UspA" evidence="2">
    <location>
        <begin position="414"/>
        <end position="499"/>
    </location>
</feature>
<dbReference type="CDD" id="cd23659">
    <property type="entry name" value="USP_At3g01520-like"/>
    <property type="match status" value="1"/>
</dbReference>
<dbReference type="Pfam" id="PF00582">
    <property type="entry name" value="Usp"/>
    <property type="match status" value="1"/>
</dbReference>
<name>A0A1B2J772_PICPA</name>
<dbReference type="PANTHER" id="PTHR46100">
    <property type="entry name" value="IMP2'P"/>
    <property type="match status" value="1"/>
</dbReference>
<sequence>METGCCTLLLLLQLDQVPRQRKHPSFIVLDKQSSKMSLEAALDDERKQIIDILERQKRRESGARGRSVSPNSGGPHSRGVSRGRNSRSHSRNPNSKENKWSITVHDPSERLVSKDDNKDESTENDESSSEEEQISDTDSEIDEDEGVILPNFASYTEPSSIPTDRRVQKETNASKCVNNAKRAEELDQLSAAERGVANARLIGSEVPQELIDKIEAKAEKYGARLSHDKYYQDDKERKEKLKEYAVYKKKLVSPGGPGLSGTDEEFHVPYTADIEERADGELARTLNETVEIDEIDSDASNARAIRSLTRGRFFELVKEEQHPKTFLLCTDFSEESRYALEWCVGTILVDGSVLYMLNVLEDDEYSSMHLNGIPSQSYHSGSMLEPLAPSAPKPSEDNTPTTSASKRAELNEQMRIENIERMTKETLELLKLTKLQVHVVFESIHHPIPRHFIVEVIRHLSPSLVIVGSKGTSALKGVLLGSLSNYLVRKSTVPVMVVKRKLKKLIKKKGAGKFNNNIKPLHTLAEARID</sequence>
<gene>
    <name evidence="3" type="primary">IMP2'</name>
    <name evidence="3" type="ORF">ATY40_BA7500613</name>
</gene>
<keyword evidence="4" id="KW-1185">Reference proteome</keyword>
<feature type="compositionally biased region" description="Basic residues" evidence="1">
    <location>
        <begin position="79"/>
        <end position="90"/>
    </location>
</feature>
<feature type="region of interest" description="Disordered" evidence="1">
    <location>
        <begin position="380"/>
        <end position="411"/>
    </location>
</feature>
<reference evidence="3 4" key="1">
    <citation type="submission" date="2016-02" db="EMBL/GenBank/DDBJ databases">
        <title>Comparative genomic and transcriptomic foundation for Pichia pastoris.</title>
        <authorList>
            <person name="Love K.R."/>
            <person name="Shah K.A."/>
            <person name="Whittaker C.A."/>
            <person name="Wu J."/>
            <person name="Bartlett M.C."/>
            <person name="Ma D."/>
            <person name="Leeson R.L."/>
            <person name="Priest M."/>
            <person name="Young S.K."/>
            <person name="Love J.C."/>
        </authorList>
    </citation>
    <scope>NUCLEOTIDE SEQUENCE [LARGE SCALE GENOMIC DNA]</scope>
    <source>
        <strain evidence="3 4">ATCC 28485</strain>
    </source>
</reference>
<dbReference type="AlphaFoldDB" id="A0A1B2J772"/>
<dbReference type="SUPFAM" id="SSF52402">
    <property type="entry name" value="Adenine nucleotide alpha hydrolases-like"/>
    <property type="match status" value="1"/>
</dbReference>
<dbReference type="PRINTS" id="PR01438">
    <property type="entry name" value="UNVRSLSTRESS"/>
</dbReference>
<evidence type="ECO:0000313" key="4">
    <source>
        <dbReference type="Proteomes" id="UP000094565"/>
    </source>
</evidence>
<protein>
    <submittedName>
        <fullName evidence="3">BA75_00613T0</fullName>
    </submittedName>
</protein>
<dbReference type="Gene3D" id="3.40.50.620">
    <property type="entry name" value="HUPs"/>
    <property type="match status" value="1"/>
</dbReference>
<proteinExistence type="predicted"/>
<evidence type="ECO:0000313" key="3">
    <source>
        <dbReference type="EMBL" id="ANZ73778.1"/>
    </source>
</evidence>
<feature type="compositionally biased region" description="Basic and acidic residues" evidence="1">
    <location>
        <begin position="106"/>
        <end position="121"/>
    </location>
</feature>
<dbReference type="EMBL" id="CP014584">
    <property type="protein sequence ID" value="ANZ73778.1"/>
    <property type="molecule type" value="Genomic_DNA"/>
</dbReference>
<feature type="compositionally biased region" description="Basic and acidic residues" evidence="1">
    <location>
        <begin position="54"/>
        <end position="63"/>
    </location>
</feature>
<dbReference type="InterPro" id="IPR006015">
    <property type="entry name" value="Universal_stress_UspA"/>
</dbReference>
<feature type="compositionally biased region" description="Acidic residues" evidence="1">
    <location>
        <begin position="122"/>
        <end position="146"/>
    </location>
</feature>
<organism evidence="3 4">
    <name type="scientific">Komagataella pastoris</name>
    <name type="common">Yeast</name>
    <name type="synonym">Pichia pastoris</name>
    <dbReference type="NCBI Taxonomy" id="4922"/>
    <lineage>
        <taxon>Eukaryota</taxon>
        <taxon>Fungi</taxon>
        <taxon>Dikarya</taxon>
        <taxon>Ascomycota</taxon>
        <taxon>Saccharomycotina</taxon>
        <taxon>Pichiomycetes</taxon>
        <taxon>Pichiales</taxon>
        <taxon>Pichiaceae</taxon>
        <taxon>Komagataella</taxon>
    </lineage>
</organism>
<accession>A0A1B2J772</accession>
<dbReference type="PANTHER" id="PTHR46100:SF4">
    <property type="entry name" value="USPA DOMAIN-CONTAINING PROTEIN"/>
    <property type="match status" value="1"/>
</dbReference>
<dbReference type="InterPro" id="IPR014729">
    <property type="entry name" value="Rossmann-like_a/b/a_fold"/>
</dbReference>
<evidence type="ECO:0000256" key="1">
    <source>
        <dbReference type="SAM" id="MobiDB-lite"/>
    </source>
</evidence>
<dbReference type="OrthoDB" id="992776at2759"/>
<dbReference type="Proteomes" id="UP000094565">
    <property type="component" value="Chromosome 1"/>
</dbReference>